<name>A0ABU6NX90_9BACI</name>
<dbReference type="Proteomes" id="UP001342826">
    <property type="component" value="Unassembled WGS sequence"/>
</dbReference>
<protein>
    <submittedName>
        <fullName evidence="1">GapA-binding peptide SR1P</fullName>
    </submittedName>
</protein>
<accession>A0ABU6NX90</accession>
<dbReference type="Pfam" id="PF13790">
    <property type="entry name" value="SR1P"/>
    <property type="match status" value="1"/>
</dbReference>
<gene>
    <name evidence="1" type="ORF">P9271_10415</name>
</gene>
<keyword evidence="2" id="KW-1185">Reference proteome</keyword>
<evidence type="ECO:0000313" key="1">
    <source>
        <dbReference type="EMBL" id="MED4401729.1"/>
    </source>
</evidence>
<evidence type="ECO:0000313" key="2">
    <source>
        <dbReference type="Proteomes" id="UP001342826"/>
    </source>
</evidence>
<comment type="caution">
    <text evidence="1">The sequence shown here is derived from an EMBL/GenBank/DDBJ whole genome shotgun (WGS) entry which is preliminary data.</text>
</comment>
<organism evidence="1 2">
    <name type="scientific">Metabacillus fastidiosus</name>
    <dbReference type="NCBI Taxonomy" id="1458"/>
    <lineage>
        <taxon>Bacteria</taxon>
        <taxon>Bacillati</taxon>
        <taxon>Bacillota</taxon>
        <taxon>Bacilli</taxon>
        <taxon>Bacillales</taxon>
        <taxon>Bacillaceae</taxon>
        <taxon>Metabacillus</taxon>
    </lineage>
</organism>
<dbReference type="RefSeq" id="WP_082799990.1">
    <property type="nucleotide sequence ID" value="NZ_JARTFQ010000006.1"/>
</dbReference>
<reference evidence="1 2" key="1">
    <citation type="submission" date="2023-03" db="EMBL/GenBank/DDBJ databases">
        <title>Bacillus Genome Sequencing.</title>
        <authorList>
            <person name="Dunlap C."/>
        </authorList>
    </citation>
    <scope>NUCLEOTIDE SEQUENCE [LARGE SCALE GENOMIC DNA]</scope>
    <source>
        <strain evidence="1 2">NRS-1717</strain>
    </source>
</reference>
<proteinExistence type="predicted"/>
<dbReference type="InterPro" id="IPR025236">
    <property type="entry name" value="SR1P"/>
</dbReference>
<dbReference type="EMBL" id="JARTFS010000006">
    <property type="protein sequence ID" value="MED4401729.1"/>
    <property type="molecule type" value="Genomic_DNA"/>
</dbReference>
<sequence>MGTIIICQQCSSTIGHFENEKVATLYGKCKHSTCQAKEKQSK</sequence>
<dbReference type="GeneID" id="301143400"/>